<protein>
    <submittedName>
        <fullName evidence="3">Uncharacterized protein</fullName>
    </submittedName>
</protein>
<reference evidence="3 4" key="1">
    <citation type="submission" date="2024-02" db="EMBL/GenBank/DDBJ databases">
        <authorList>
            <person name="Chen Y."/>
            <person name="Shah S."/>
            <person name="Dougan E. K."/>
            <person name="Thang M."/>
            <person name="Chan C."/>
        </authorList>
    </citation>
    <scope>NUCLEOTIDE SEQUENCE [LARGE SCALE GENOMIC DNA]</scope>
</reference>
<keyword evidence="4" id="KW-1185">Reference proteome</keyword>
<keyword evidence="1" id="KW-0175">Coiled coil</keyword>
<feature type="compositionally biased region" description="Low complexity" evidence="2">
    <location>
        <begin position="1445"/>
        <end position="1455"/>
    </location>
</feature>
<feature type="coiled-coil region" evidence="1">
    <location>
        <begin position="1064"/>
        <end position="1094"/>
    </location>
</feature>
<dbReference type="Proteomes" id="UP001642464">
    <property type="component" value="Unassembled WGS sequence"/>
</dbReference>
<accession>A0ABP0R598</accession>
<dbReference type="EMBL" id="CAXAMM010040654">
    <property type="protein sequence ID" value="CAK9094506.1"/>
    <property type="molecule type" value="Genomic_DNA"/>
</dbReference>
<evidence type="ECO:0000256" key="2">
    <source>
        <dbReference type="SAM" id="MobiDB-lite"/>
    </source>
</evidence>
<organism evidence="3 4">
    <name type="scientific">Durusdinium trenchii</name>
    <dbReference type="NCBI Taxonomy" id="1381693"/>
    <lineage>
        <taxon>Eukaryota</taxon>
        <taxon>Sar</taxon>
        <taxon>Alveolata</taxon>
        <taxon>Dinophyceae</taxon>
        <taxon>Suessiales</taxon>
        <taxon>Symbiodiniaceae</taxon>
        <taxon>Durusdinium</taxon>
    </lineage>
</organism>
<evidence type="ECO:0000313" key="4">
    <source>
        <dbReference type="Proteomes" id="UP001642464"/>
    </source>
</evidence>
<feature type="coiled-coil region" evidence="1">
    <location>
        <begin position="949"/>
        <end position="986"/>
    </location>
</feature>
<feature type="non-terminal residue" evidence="3">
    <location>
        <position position="1895"/>
    </location>
</feature>
<comment type="caution">
    <text evidence="3">The sequence shown here is derived from an EMBL/GenBank/DDBJ whole genome shotgun (WGS) entry which is preliminary data.</text>
</comment>
<gene>
    <name evidence="3" type="ORF">SCF082_LOCUS44424</name>
</gene>
<sequence>MAFRQFYRMGSEDAELIACTKIAEMAESHRKELAELKDDHRAALEDIRHRMHAVVDNIVQPAQTGEATNDLLSELERRYPHSVFAACEDDEVTEHSDVVVRCQGEGAVLCLLMDGVKSVIDEERALILNIEQHPYFKKTLKRRYYFDHFLTEQQPINGASAPTSPADLPAIRVRPAAGRFEWSFTNQNGTVPYTLEVTFWHDINRLDLAEDCQREFFRACYPDGTNVKDHIRAIRCKQLEFPTYRVAYATVANPQQSADNYAGVIVSTMSHARTFKGHLAGEMSGALYGYVATGTTSLAKYILDWAFAQDGSQGLDSKGIEYAQGDDDEANVLHAGMRVNSFTLQGDEDSGRIEYSANLIGKVETALANHTDVPVDMEDLVEFDFADSSLTIDTGSGATATEFRAFSITREHAISLSYNANRSPSMACKTQEVTTMTLELYKEDDTYDAYARDYTSEQDLDIALTLKGSHNGSGASGDYTQIVIDIPKARIMPVETRWDNPAVTVLNLAVLKPDVTEEDDIALGRIASTLGDDTRAILEVIGRTLLYEAQAAFETKKTGAVGSDGIQWPKLHPKTVKRKGSNVIGIDTGLMRNSILEGPHYSDDATWVEYDRPYVHYFDRGTKKKDGSVRSPARPLLPVELPPKWQDSIEASVQDYLDELAEALEEVRRPTFRDRITDMEFEVLKATKAKDAATSHWDFRLGFVRGWDGVEDMDGKPIPFSIDALKAAMTNREDIAWAVGGRRTGFLDPAIVLWNEIADLYPDVLLGMPLEVADKASQQNASKGIQQVSREVANLGKEAGNAASGTTSLARSTNNLAQSATSAAKSTAVAASSSAELTQTYGRQQTALQQLIFAVDDAATVYGQMGLAGAVRAAANNLTQAASLIGGPWALAAAVGATAATQLYMAFSRTSDEIDNMTVSMREFLAQNNLDQIASSIEFMDREVKGDFLVDMIDDAKSAEQQMKRLEQSTEALRATEAKLNQESRKARFELLELGWDLDEQREGEGWAQRALTEAEREHLAIAREKYHTLRDQHTAVAGQLRHEEGLLTRIGNLYRNLSEREANDAIAEQFAQLEDAFRQADAEREERRKRQDQSLAALNNQMAIEINPSEAQEKMIEDERQSRIDFINSLDLAHDQYLQQLDLINQAANAQLDQLHQKHADQMRQEFERAAAAEAKENERHIERLKAALTGQNPDQANVVQEAVSEVSDRQVAMELANRRAEQVRAEGEQGIAAAEAGGANDAQLRRMRARLERDVQRERAQEFRRVQAGQADPSQVEQARVDVAQKQAEQLKMQGKLSGETVQAFKEVAQESLNQTQQIEKLSEEVEPGGHANEVRIVAYDPTFRAGKMLVAMSEPWELASSSSGFPVPGDGAGPRVVYNVTVENDDDWAYAIHLDATLGQIIATVLDDAYLPLVHLNAAPGDGTPAGNQQAWDSDDLGTESGGSSSSESSGEWYGGIDFKPQGKFVAQSESIRSFIERILNQWAPKYRMFWRPGTRKWRFFDTTDATARTVTVNKPEDTYGTVLAMDVRRSVDRRYSAVEFYGPESIEWATAHWKDASVADSSWSDTLSLTYDGSVDVNSTSEAQCIASLTITDPDFTRIAREGPTEIQVPDDTIVWARENGAVVDVLGQSLVTTKSWALLVKYASSAGGDGLWHTFRGYRVDTRNGIIDLAGSCLYRYNASPLSSGGDEVELPLEIKFIYPRFADPITVRYPSTGFSGTVSSVAGIENVWRQYDEDLSVGRVYGTPVTTATREARFYELAQQVHDKVSDIAYSGGLVLDGIAYDFAFLDRRVNIAAVDGDGASLTTGWESIGASVTDVEIDFENLSTSLTLNADQMELVGINPELLKDRLQILDATPVFYFSFNFVSTLGTVRNAQNRGQTTQLIDFSVNQ</sequence>
<feature type="coiled-coil region" evidence="1">
    <location>
        <begin position="19"/>
        <end position="50"/>
    </location>
</feature>
<feature type="coiled-coil region" evidence="1">
    <location>
        <begin position="1139"/>
        <end position="1166"/>
    </location>
</feature>
<evidence type="ECO:0000256" key="1">
    <source>
        <dbReference type="SAM" id="Coils"/>
    </source>
</evidence>
<name>A0ABP0R598_9DINO</name>
<proteinExistence type="predicted"/>
<feature type="coiled-coil region" evidence="1">
    <location>
        <begin position="1243"/>
        <end position="1327"/>
    </location>
</feature>
<feature type="region of interest" description="Disordered" evidence="2">
    <location>
        <begin position="1425"/>
        <end position="1457"/>
    </location>
</feature>
<evidence type="ECO:0000313" key="3">
    <source>
        <dbReference type="EMBL" id="CAK9094506.1"/>
    </source>
</evidence>